<name>A0AAD8ZC79_9TELE</name>
<reference evidence="1" key="1">
    <citation type="submission" date="2023-03" db="EMBL/GenBank/DDBJ databases">
        <title>Electrophorus voltai genome.</title>
        <authorList>
            <person name="Bian C."/>
        </authorList>
    </citation>
    <scope>NUCLEOTIDE SEQUENCE</scope>
    <source>
        <strain evidence="1">CB-2022</strain>
        <tissue evidence="1">Muscle</tissue>
    </source>
</reference>
<sequence length="196" mass="22545">MSKDTSCGHGKDIHLFQKGQIIGMHQVEKTSMEIAETTKIGLRTVQRIIKKWKDSGETSSSRKESGLKKILNDRDRRSLKRVVKSNHRKTTIELRDMFNSEKMFPSTVNLNLKVLHNIWWGRWTLLQEASSLNKVVHLAITYDGLLKEQRRQFYRGLPQRENNSTIGQVEAPVEPMQLGVAGMRGKPKKRGKNHNS</sequence>
<dbReference type="EMBL" id="JAROKS010000015">
    <property type="protein sequence ID" value="KAK1796679.1"/>
    <property type="molecule type" value="Genomic_DNA"/>
</dbReference>
<evidence type="ECO:0000313" key="2">
    <source>
        <dbReference type="Proteomes" id="UP001239994"/>
    </source>
</evidence>
<keyword evidence="2" id="KW-1185">Reference proteome</keyword>
<dbReference type="SUPFAM" id="SSF46689">
    <property type="entry name" value="Homeodomain-like"/>
    <property type="match status" value="1"/>
</dbReference>
<evidence type="ECO:0000313" key="1">
    <source>
        <dbReference type="EMBL" id="KAK1796679.1"/>
    </source>
</evidence>
<feature type="non-terminal residue" evidence="1">
    <location>
        <position position="1"/>
    </location>
</feature>
<accession>A0AAD8ZC79</accession>
<comment type="caution">
    <text evidence="1">The sequence shown here is derived from an EMBL/GenBank/DDBJ whole genome shotgun (WGS) entry which is preliminary data.</text>
</comment>
<dbReference type="AlphaFoldDB" id="A0AAD8ZC79"/>
<dbReference type="InterPro" id="IPR036388">
    <property type="entry name" value="WH-like_DNA-bd_sf"/>
</dbReference>
<organism evidence="1 2">
    <name type="scientific">Electrophorus voltai</name>
    <dbReference type="NCBI Taxonomy" id="2609070"/>
    <lineage>
        <taxon>Eukaryota</taxon>
        <taxon>Metazoa</taxon>
        <taxon>Chordata</taxon>
        <taxon>Craniata</taxon>
        <taxon>Vertebrata</taxon>
        <taxon>Euteleostomi</taxon>
        <taxon>Actinopterygii</taxon>
        <taxon>Neopterygii</taxon>
        <taxon>Teleostei</taxon>
        <taxon>Ostariophysi</taxon>
        <taxon>Gymnotiformes</taxon>
        <taxon>Gymnotoidei</taxon>
        <taxon>Gymnotidae</taxon>
        <taxon>Electrophorus</taxon>
    </lineage>
</organism>
<dbReference type="Gene3D" id="1.10.10.10">
    <property type="entry name" value="Winged helix-like DNA-binding domain superfamily/Winged helix DNA-binding domain"/>
    <property type="match status" value="1"/>
</dbReference>
<evidence type="ECO:0008006" key="3">
    <source>
        <dbReference type="Google" id="ProtNLM"/>
    </source>
</evidence>
<proteinExistence type="predicted"/>
<dbReference type="InterPro" id="IPR009057">
    <property type="entry name" value="Homeodomain-like_sf"/>
</dbReference>
<protein>
    <recommendedName>
        <fullName evidence="3">Transposase Tc1-like domain-containing protein</fullName>
    </recommendedName>
</protein>
<gene>
    <name evidence="1" type="ORF">P4O66_009702</name>
</gene>
<dbReference type="Proteomes" id="UP001239994">
    <property type="component" value="Unassembled WGS sequence"/>
</dbReference>